<comment type="caution">
    <text evidence="1">The sequence shown here is derived from an EMBL/GenBank/DDBJ whole genome shotgun (WGS) entry which is preliminary data.</text>
</comment>
<dbReference type="Gene3D" id="1.25.10.10">
    <property type="entry name" value="Leucine-rich Repeat Variant"/>
    <property type="match status" value="1"/>
</dbReference>
<dbReference type="AlphaFoldDB" id="A0AAE4BLI9"/>
<sequence>MTPPPLPAATLIGPWRPCRNTFTHLRTHAPATLLHLIAAQQLGTAHLSWAAEEAGHITTLPAGAIVAAIKPLLAHGTPVVREGAVYGLQPFLHRLDAWAAVVTLARSDPSPTIREVAAEALLEHLDGQNQTWFIRPWRPCSATFDYLAAHAPDDLLGYLTLGWLSHVNLAYAALAARDCPDTRLTGALCTLLTHPRAYVVEGALRGLAPHLHLPGVRAAIRAAQPHPCPVAQRLLSAQT</sequence>
<dbReference type="InterPro" id="IPR011989">
    <property type="entry name" value="ARM-like"/>
</dbReference>
<organism evidence="1 2">
    <name type="scientific">Deinococcus soli</name>
    <name type="common">ex Cha et al. 2016</name>
    <dbReference type="NCBI Taxonomy" id="1309411"/>
    <lineage>
        <taxon>Bacteria</taxon>
        <taxon>Thermotogati</taxon>
        <taxon>Deinococcota</taxon>
        <taxon>Deinococci</taxon>
        <taxon>Deinococcales</taxon>
        <taxon>Deinococcaceae</taxon>
        <taxon>Deinococcus</taxon>
    </lineage>
</organism>
<dbReference type="InterPro" id="IPR016024">
    <property type="entry name" value="ARM-type_fold"/>
</dbReference>
<name>A0AAE4BLI9_9DEIO</name>
<dbReference type="RefSeq" id="WP_309854072.1">
    <property type="nucleotide sequence ID" value="NZ_JAVDQJ010000004.1"/>
</dbReference>
<evidence type="ECO:0000313" key="1">
    <source>
        <dbReference type="EMBL" id="MDR6219033.1"/>
    </source>
</evidence>
<accession>A0AAE4BLI9</accession>
<protein>
    <recommendedName>
        <fullName evidence="3">HEAT repeat domain-containing protein</fullName>
    </recommendedName>
</protein>
<dbReference type="SUPFAM" id="SSF48371">
    <property type="entry name" value="ARM repeat"/>
    <property type="match status" value="1"/>
</dbReference>
<dbReference type="EMBL" id="JAVDQK010000005">
    <property type="protein sequence ID" value="MDR6219033.1"/>
    <property type="molecule type" value="Genomic_DNA"/>
</dbReference>
<evidence type="ECO:0000313" key="2">
    <source>
        <dbReference type="Proteomes" id="UP001185331"/>
    </source>
</evidence>
<proteinExistence type="predicted"/>
<reference evidence="1" key="1">
    <citation type="submission" date="2023-07" db="EMBL/GenBank/DDBJ databases">
        <title>Sorghum-associated microbial communities from plants grown in Nebraska, USA.</title>
        <authorList>
            <person name="Schachtman D."/>
        </authorList>
    </citation>
    <scope>NUCLEOTIDE SEQUENCE</scope>
    <source>
        <strain evidence="1">BE330</strain>
    </source>
</reference>
<gene>
    <name evidence="1" type="ORF">J2Y00_002630</name>
</gene>
<evidence type="ECO:0008006" key="3">
    <source>
        <dbReference type="Google" id="ProtNLM"/>
    </source>
</evidence>
<dbReference type="Proteomes" id="UP001185331">
    <property type="component" value="Unassembled WGS sequence"/>
</dbReference>